<gene>
    <name evidence="8" type="primary">Aste57867_23436</name>
    <name evidence="7" type="ORF">As57867_023365</name>
    <name evidence="8" type="ORF">ASTE57867_23436</name>
</gene>
<keyword evidence="2" id="KW-0238">DNA-binding</keyword>
<dbReference type="EMBL" id="CAADRA010007295">
    <property type="protein sequence ID" value="VFU00082.1"/>
    <property type="molecule type" value="Genomic_DNA"/>
</dbReference>
<evidence type="ECO:0000259" key="6">
    <source>
        <dbReference type="SMART" id="SM00415"/>
    </source>
</evidence>
<feature type="domain" description="HSF-type DNA-binding" evidence="6">
    <location>
        <begin position="97"/>
        <end position="192"/>
    </location>
</feature>
<evidence type="ECO:0000313" key="8">
    <source>
        <dbReference type="EMBL" id="VFU00082.1"/>
    </source>
</evidence>
<evidence type="ECO:0000256" key="3">
    <source>
        <dbReference type="ARBA" id="ARBA00023242"/>
    </source>
</evidence>
<organism evidence="8 9">
    <name type="scientific">Aphanomyces stellatus</name>
    <dbReference type="NCBI Taxonomy" id="120398"/>
    <lineage>
        <taxon>Eukaryota</taxon>
        <taxon>Sar</taxon>
        <taxon>Stramenopiles</taxon>
        <taxon>Oomycota</taxon>
        <taxon>Saprolegniomycetes</taxon>
        <taxon>Saprolegniales</taxon>
        <taxon>Verrucalvaceae</taxon>
        <taxon>Aphanomyces</taxon>
    </lineage>
</organism>
<dbReference type="SUPFAM" id="SSF46785">
    <property type="entry name" value="Winged helix' DNA-binding domain"/>
    <property type="match status" value="1"/>
</dbReference>
<name>A0A485LMQ8_9STRA</name>
<dbReference type="GO" id="GO:0005634">
    <property type="term" value="C:nucleus"/>
    <property type="evidence" value="ECO:0007669"/>
    <property type="project" value="UniProtKB-SubCell"/>
</dbReference>
<feature type="compositionally biased region" description="Low complexity" evidence="5">
    <location>
        <begin position="40"/>
        <end position="52"/>
    </location>
</feature>
<dbReference type="InterPro" id="IPR036388">
    <property type="entry name" value="WH-like_DNA-bd_sf"/>
</dbReference>
<keyword evidence="3" id="KW-0539">Nucleus</keyword>
<evidence type="ECO:0000256" key="5">
    <source>
        <dbReference type="SAM" id="MobiDB-lite"/>
    </source>
</evidence>
<dbReference type="Proteomes" id="UP000332933">
    <property type="component" value="Unassembled WGS sequence"/>
</dbReference>
<sequence length="383" mass="43982">MDHHPASSQQQQQQQPSSPFQLHIQLPDSYLMQQAAQQARHQQQQQHFVAHQALHHHRPQSTMYYGGTPLGTPTTPDSVHEFFSGDESPSESRKSREMAPFLRNLRNMLDRESPEVLRWNKDGTAFEIHDMDEMMNTVLPKYFKHKKYTSFQRQLNYFNFKKWTKSRANVCTFSNELFTRHEPYRSTLITRKKSISGAKDGYNDAGDDGDVTDGCDTPRHRRPRCDSTSSSVYSCDSPRRLDNTPSPPLGAPRGTLDLSFQSMSLHKGMSPYENKHLTRVMGLTRKHPQVMPRKQHAELHLMDEMDLFVDNHHPVDNTRDSMSSITSTTSVASEWDDGGDINWVDMFPYNDAQFYTDAHVDMPTSNADLSPLRGPFTSVNFCI</sequence>
<keyword evidence="9" id="KW-1185">Reference proteome</keyword>
<evidence type="ECO:0000313" key="9">
    <source>
        <dbReference type="Proteomes" id="UP000332933"/>
    </source>
</evidence>
<proteinExistence type="inferred from homology"/>
<protein>
    <submittedName>
        <fullName evidence="8">Aste57867_23436 protein</fullName>
    </submittedName>
</protein>
<dbReference type="GO" id="GO:0043565">
    <property type="term" value="F:sequence-specific DNA binding"/>
    <property type="evidence" value="ECO:0007669"/>
    <property type="project" value="InterPro"/>
</dbReference>
<evidence type="ECO:0000256" key="4">
    <source>
        <dbReference type="RuleBase" id="RU004020"/>
    </source>
</evidence>
<comment type="similarity">
    <text evidence="4">Belongs to the HSF family.</text>
</comment>
<reference evidence="7" key="2">
    <citation type="submission" date="2019-06" db="EMBL/GenBank/DDBJ databases">
        <title>Genomics analysis of Aphanomyces spp. identifies a new class of oomycete effector associated with host adaptation.</title>
        <authorList>
            <person name="Gaulin E."/>
        </authorList>
    </citation>
    <scope>NUCLEOTIDE SEQUENCE</scope>
    <source>
        <strain evidence="7">CBS 578.67</strain>
    </source>
</reference>
<dbReference type="AlphaFoldDB" id="A0A485LMQ8"/>
<dbReference type="InterPro" id="IPR000232">
    <property type="entry name" value="HSF_DNA-bd"/>
</dbReference>
<dbReference type="FunFam" id="1.10.10.10:FF:000286">
    <property type="entry name" value="Heat shock transcription factor"/>
    <property type="match status" value="1"/>
</dbReference>
<dbReference type="InterPro" id="IPR036390">
    <property type="entry name" value="WH_DNA-bd_sf"/>
</dbReference>
<reference evidence="8 9" key="1">
    <citation type="submission" date="2019-03" db="EMBL/GenBank/DDBJ databases">
        <authorList>
            <person name="Gaulin E."/>
            <person name="Dumas B."/>
        </authorList>
    </citation>
    <scope>NUCLEOTIDE SEQUENCE [LARGE SCALE GENOMIC DNA]</scope>
    <source>
        <strain evidence="8">CBS 568.67</strain>
    </source>
</reference>
<accession>A0A485LMQ8</accession>
<feature type="region of interest" description="Disordered" evidence="5">
    <location>
        <begin position="197"/>
        <end position="253"/>
    </location>
</feature>
<dbReference type="GO" id="GO:0003700">
    <property type="term" value="F:DNA-binding transcription factor activity"/>
    <property type="evidence" value="ECO:0007669"/>
    <property type="project" value="InterPro"/>
</dbReference>
<feature type="region of interest" description="Disordered" evidence="5">
    <location>
        <begin position="40"/>
        <end position="62"/>
    </location>
</feature>
<dbReference type="PANTHER" id="PTHR10015">
    <property type="entry name" value="HEAT SHOCK TRANSCRIPTION FACTOR"/>
    <property type="match status" value="1"/>
</dbReference>
<dbReference type="Gene3D" id="1.10.10.10">
    <property type="entry name" value="Winged helix-like DNA-binding domain superfamily/Winged helix DNA-binding domain"/>
    <property type="match status" value="1"/>
</dbReference>
<dbReference type="SMART" id="SM00415">
    <property type="entry name" value="HSF"/>
    <property type="match status" value="1"/>
</dbReference>
<comment type="subcellular location">
    <subcellularLocation>
        <location evidence="1">Nucleus</location>
    </subcellularLocation>
</comment>
<dbReference type="Pfam" id="PF00447">
    <property type="entry name" value="HSF_DNA-bind"/>
    <property type="match status" value="1"/>
</dbReference>
<evidence type="ECO:0000256" key="2">
    <source>
        <dbReference type="ARBA" id="ARBA00023125"/>
    </source>
</evidence>
<dbReference type="PANTHER" id="PTHR10015:SF427">
    <property type="entry name" value="HEAT SHOCK FACTOR PROTEIN"/>
    <property type="match status" value="1"/>
</dbReference>
<dbReference type="OrthoDB" id="60033at2759"/>
<evidence type="ECO:0000313" key="7">
    <source>
        <dbReference type="EMBL" id="KAF0684632.1"/>
    </source>
</evidence>
<feature type="compositionally biased region" description="Low complexity" evidence="5">
    <location>
        <begin position="226"/>
        <end position="236"/>
    </location>
</feature>
<dbReference type="EMBL" id="VJMH01007269">
    <property type="protein sequence ID" value="KAF0684632.1"/>
    <property type="molecule type" value="Genomic_DNA"/>
</dbReference>
<evidence type="ECO:0000256" key="1">
    <source>
        <dbReference type="ARBA" id="ARBA00004123"/>
    </source>
</evidence>